<dbReference type="PANTHER" id="PTHR43433">
    <property type="entry name" value="HYDROLASE, ALPHA/BETA FOLD FAMILY PROTEIN"/>
    <property type="match status" value="1"/>
</dbReference>
<comment type="caution">
    <text evidence="2">The sequence shown here is derived from an EMBL/GenBank/DDBJ whole genome shotgun (WGS) entry which is preliminary data.</text>
</comment>
<feature type="domain" description="AB hydrolase-1" evidence="1">
    <location>
        <begin position="39"/>
        <end position="214"/>
    </location>
</feature>
<evidence type="ECO:0000313" key="3">
    <source>
        <dbReference type="Proteomes" id="UP000602442"/>
    </source>
</evidence>
<gene>
    <name evidence="2" type="ORF">I5L03_04030</name>
</gene>
<keyword evidence="3" id="KW-1185">Reference proteome</keyword>
<dbReference type="EMBL" id="JAEANY010000001">
    <property type="protein sequence ID" value="MBH5321753.1"/>
    <property type="molecule type" value="Genomic_DNA"/>
</dbReference>
<dbReference type="InterPro" id="IPR029058">
    <property type="entry name" value="AB_hydrolase_fold"/>
</dbReference>
<dbReference type="Pfam" id="PF00561">
    <property type="entry name" value="Abhydrolase_1"/>
    <property type="match status" value="1"/>
</dbReference>
<dbReference type="GO" id="GO:0016787">
    <property type="term" value="F:hydrolase activity"/>
    <property type="evidence" value="ECO:0007669"/>
    <property type="project" value="UniProtKB-KW"/>
</dbReference>
<sequence length="228" mass="24571">MLVFCPGLLCDSRVFAPQKAAFPDALLIDGFGIADSLGQMARHVLALADERGETQLQLFGHSMGGRVAAEVLRIAPDRVTHLALVSSGLSPAMPGEAEKRESMQRFGYEKGYEALVDRWMGILLSEDETGAPYADNFRAMCIAQGQAVFDAHNRALLARPPFAELLSAFTGPVLSMTGEHDRMAPPAEHEAIAEHAPVSALLVIEGAAHLITLQRAEEVNTAIARWLA</sequence>
<dbReference type="PANTHER" id="PTHR43433:SF5">
    <property type="entry name" value="AB HYDROLASE-1 DOMAIN-CONTAINING PROTEIN"/>
    <property type="match status" value="1"/>
</dbReference>
<reference evidence="2 3" key="1">
    <citation type="submission" date="2020-11" db="EMBL/GenBank/DDBJ databases">
        <title>Erythrobacter sediminis sp. nov., a marine bacterium from a tidal flat of Garorim Bay.</title>
        <authorList>
            <person name="Kim D."/>
            <person name="Yoo Y."/>
            <person name="Kim J.-J."/>
        </authorList>
    </citation>
    <scope>NUCLEOTIDE SEQUENCE [LARGE SCALE GENOMIC DNA]</scope>
    <source>
        <strain evidence="2 3">JGD-13</strain>
    </source>
</reference>
<organism evidence="2 3">
    <name type="scientific">Aurantiacibacter sediminis</name>
    <dbReference type="NCBI Taxonomy" id="2793064"/>
    <lineage>
        <taxon>Bacteria</taxon>
        <taxon>Pseudomonadati</taxon>
        <taxon>Pseudomonadota</taxon>
        <taxon>Alphaproteobacteria</taxon>
        <taxon>Sphingomonadales</taxon>
        <taxon>Erythrobacteraceae</taxon>
        <taxon>Aurantiacibacter</taxon>
    </lineage>
</organism>
<accession>A0ABS0N1G1</accession>
<dbReference type="SUPFAM" id="SSF53474">
    <property type="entry name" value="alpha/beta-Hydrolases"/>
    <property type="match status" value="1"/>
</dbReference>
<dbReference type="RefSeq" id="WP_325100072.1">
    <property type="nucleotide sequence ID" value="NZ_CAWPTA010000006.1"/>
</dbReference>
<dbReference type="InterPro" id="IPR050471">
    <property type="entry name" value="AB_hydrolase"/>
</dbReference>
<protein>
    <submittedName>
        <fullName evidence="2">Alpha/beta hydrolase</fullName>
    </submittedName>
</protein>
<name>A0ABS0N1G1_9SPHN</name>
<evidence type="ECO:0000259" key="1">
    <source>
        <dbReference type="Pfam" id="PF00561"/>
    </source>
</evidence>
<proteinExistence type="predicted"/>
<evidence type="ECO:0000313" key="2">
    <source>
        <dbReference type="EMBL" id="MBH5321753.1"/>
    </source>
</evidence>
<keyword evidence="2" id="KW-0378">Hydrolase</keyword>
<dbReference type="Proteomes" id="UP000602442">
    <property type="component" value="Unassembled WGS sequence"/>
</dbReference>
<dbReference type="Gene3D" id="3.40.50.1820">
    <property type="entry name" value="alpha/beta hydrolase"/>
    <property type="match status" value="1"/>
</dbReference>
<dbReference type="InterPro" id="IPR000073">
    <property type="entry name" value="AB_hydrolase_1"/>
</dbReference>